<dbReference type="Proteomes" id="UP000274909">
    <property type="component" value="Unassembled WGS sequence"/>
</dbReference>
<reference evidence="8 9" key="1">
    <citation type="submission" date="2018-12" db="EMBL/GenBank/DDBJ databases">
        <authorList>
            <person name="Li F."/>
        </authorList>
    </citation>
    <scope>NUCLEOTIDE SEQUENCE [LARGE SCALE GENOMIC DNA]</scope>
    <source>
        <strain evidence="8 9">EGI 6500705</strain>
    </source>
</reference>
<evidence type="ECO:0000313" key="9">
    <source>
        <dbReference type="Proteomes" id="UP000274909"/>
    </source>
</evidence>
<dbReference type="InterPro" id="IPR036318">
    <property type="entry name" value="FAD-bd_PCMH-like_sf"/>
</dbReference>
<name>A0A433JV32_9MICO</name>
<feature type="chain" id="PRO_5019469252" evidence="6">
    <location>
        <begin position="29"/>
        <end position="525"/>
    </location>
</feature>
<gene>
    <name evidence="8" type="ORF">ELQ94_10750</name>
</gene>
<dbReference type="SUPFAM" id="SSF56176">
    <property type="entry name" value="FAD-binding/transporter-associated domain-like"/>
    <property type="match status" value="1"/>
</dbReference>
<dbReference type="Gene3D" id="3.30.43.10">
    <property type="entry name" value="Uridine Diphospho-n-acetylenolpyruvylglucosamine Reductase, domain 2"/>
    <property type="match status" value="1"/>
</dbReference>
<dbReference type="Pfam" id="PF01565">
    <property type="entry name" value="FAD_binding_4"/>
    <property type="match status" value="1"/>
</dbReference>
<comment type="similarity">
    <text evidence="2">Belongs to the oxygen-dependent FAD-linked oxidoreductase family.</text>
</comment>
<evidence type="ECO:0000259" key="7">
    <source>
        <dbReference type="PROSITE" id="PS51387"/>
    </source>
</evidence>
<dbReference type="OrthoDB" id="9775082at2"/>
<comment type="caution">
    <text evidence="8">The sequence shown here is derived from an EMBL/GenBank/DDBJ whole genome shotgun (WGS) entry which is preliminary data.</text>
</comment>
<dbReference type="RefSeq" id="WP_127049919.1">
    <property type="nucleotide sequence ID" value="NZ_RZGZ01000002.1"/>
</dbReference>
<evidence type="ECO:0000256" key="1">
    <source>
        <dbReference type="ARBA" id="ARBA00001974"/>
    </source>
</evidence>
<dbReference type="Pfam" id="PF08031">
    <property type="entry name" value="BBE"/>
    <property type="match status" value="1"/>
</dbReference>
<keyword evidence="3" id="KW-0285">Flavoprotein</keyword>
<evidence type="ECO:0000256" key="4">
    <source>
        <dbReference type="ARBA" id="ARBA00022827"/>
    </source>
</evidence>
<dbReference type="AlphaFoldDB" id="A0A433JV32"/>
<comment type="cofactor">
    <cofactor evidence="1">
        <name>FAD</name>
        <dbReference type="ChEBI" id="CHEBI:57692"/>
    </cofactor>
</comment>
<feature type="signal peptide" evidence="6">
    <location>
        <begin position="1"/>
        <end position="28"/>
    </location>
</feature>
<dbReference type="PROSITE" id="PS51387">
    <property type="entry name" value="FAD_PCMH"/>
    <property type="match status" value="1"/>
</dbReference>
<proteinExistence type="inferred from homology"/>
<dbReference type="EMBL" id="RZGZ01000002">
    <property type="protein sequence ID" value="RUR01912.1"/>
    <property type="molecule type" value="Genomic_DNA"/>
</dbReference>
<keyword evidence="4" id="KW-0274">FAD</keyword>
<dbReference type="PANTHER" id="PTHR42973:SF39">
    <property type="entry name" value="FAD-BINDING PCMH-TYPE DOMAIN-CONTAINING PROTEIN"/>
    <property type="match status" value="1"/>
</dbReference>
<dbReference type="PANTHER" id="PTHR42973">
    <property type="entry name" value="BINDING OXIDOREDUCTASE, PUTATIVE (AFU_ORTHOLOGUE AFUA_1G17690)-RELATED"/>
    <property type="match status" value="1"/>
</dbReference>
<dbReference type="GO" id="GO:0071949">
    <property type="term" value="F:FAD binding"/>
    <property type="evidence" value="ECO:0007669"/>
    <property type="project" value="InterPro"/>
</dbReference>
<accession>A0A433JV32</accession>
<dbReference type="GO" id="GO:0016491">
    <property type="term" value="F:oxidoreductase activity"/>
    <property type="evidence" value="ECO:0007669"/>
    <property type="project" value="UniProtKB-KW"/>
</dbReference>
<evidence type="ECO:0000256" key="3">
    <source>
        <dbReference type="ARBA" id="ARBA00022630"/>
    </source>
</evidence>
<dbReference type="InterPro" id="IPR006093">
    <property type="entry name" value="Oxy_OxRdtase_FAD_BS"/>
</dbReference>
<feature type="domain" description="FAD-binding PCMH-type" evidence="7">
    <location>
        <begin position="84"/>
        <end position="261"/>
    </location>
</feature>
<dbReference type="PROSITE" id="PS51318">
    <property type="entry name" value="TAT"/>
    <property type="match status" value="1"/>
</dbReference>
<evidence type="ECO:0000256" key="2">
    <source>
        <dbReference type="ARBA" id="ARBA00005466"/>
    </source>
</evidence>
<keyword evidence="9" id="KW-1185">Reference proteome</keyword>
<keyword evidence="5" id="KW-0560">Oxidoreductase</keyword>
<sequence>MPSPSAHRFLGRRTFVLGAVAAVGGATAATLAGCTPQPAATDLTPSATTAPLTWDEFTAAVDGQVLRYADPGYDEARSVQNPRFDSARPEGILLAASVADVVAGLSFARAAGVPIALRSGGHSYPGWSAGGADGTDVPPSLVISTGTLDAISVDGETLTVGPGARLAAVYAALGEAGRAIGSGSCGTVGIGGITLGGGVGVLSRSFGLTADQLTAIEIVTADGRVVQADADIEPDLFWASRGGGGGLLGVVTSLTFATQPAPDVSSFSLAFPWDDAVTVIRRWQEWAPVADDRLWSTLKLLAGQRHPSGPAVTVSGTWTGPADELEALLDDFTDPLRFRFGVERTASDPVRRSYADAMLHYAGCASAEECTTAPGGALRRESESATSSIGSRALSRDEATLLVDGVAQAAGLPGLVEGGASLDALGGAVARIAGDATPVSFRGALYTVQYTAVFTDGADPIPFDRFVRGLRSTMTPAWGTGAYVNYADAAVEDPARDYFGANAERLAKVKRYADPNGVFDQPHFV</sequence>
<evidence type="ECO:0000256" key="6">
    <source>
        <dbReference type="SAM" id="SignalP"/>
    </source>
</evidence>
<evidence type="ECO:0000256" key="5">
    <source>
        <dbReference type="ARBA" id="ARBA00023002"/>
    </source>
</evidence>
<dbReference type="InterPro" id="IPR006311">
    <property type="entry name" value="TAT_signal"/>
</dbReference>
<organism evidence="8 9">
    <name type="scientific">Labedella endophytica</name>
    <dbReference type="NCBI Taxonomy" id="1523160"/>
    <lineage>
        <taxon>Bacteria</taxon>
        <taxon>Bacillati</taxon>
        <taxon>Actinomycetota</taxon>
        <taxon>Actinomycetes</taxon>
        <taxon>Micrococcales</taxon>
        <taxon>Microbacteriaceae</taxon>
        <taxon>Labedella</taxon>
    </lineage>
</organism>
<protein>
    <submittedName>
        <fullName evidence="8">FAD-binding oxidoreductase</fullName>
    </submittedName>
</protein>
<dbReference type="InterPro" id="IPR012951">
    <property type="entry name" value="BBE"/>
</dbReference>
<dbReference type="InterPro" id="IPR016169">
    <property type="entry name" value="FAD-bd_PCMH_sub2"/>
</dbReference>
<dbReference type="InterPro" id="IPR006094">
    <property type="entry name" value="Oxid_FAD_bind_N"/>
</dbReference>
<dbReference type="Gene3D" id="3.40.462.20">
    <property type="match status" value="1"/>
</dbReference>
<evidence type="ECO:0000313" key="8">
    <source>
        <dbReference type="EMBL" id="RUR01912.1"/>
    </source>
</evidence>
<dbReference type="Gene3D" id="3.30.465.10">
    <property type="match status" value="1"/>
</dbReference>
<dbReference type="InterPro" id="IPR016167">
    <property type="entry name" value="FAD-bd_PCMH_sub1"/>
</dbReference>
<keyword evidence="6" id="KW-0732">Signal</keyword>
<dbReference type="PROSITE" id="PS00862">
    <property type="entry name" value="OX2_COVAL_FAD"/>
    <property type="match status" value="1"/>
</dbReference>
<dbReference type="InterPro" id="IPR016166">
    <property type="entry name" value="FAD-bd_PCMH"/>
</dbReference>
<dbReference type="InterPro" id="IPR050416">
    <property type="entry name" value="FAD-linked_Oxidoreductase"/>
</dbReference>